<dbReference type="Gene3D" id="1.10.167.10">
    <property type="entry name" value="Regulator of G-protein Signalling 4, domain 2"/>
    <property type="match status" value="1"/>
</dbReference>
<dbReference type="InterPro" id="IPR029071">
    <property type="entry name" value="Ubiquitin-like_domsf"/>
</dbReference>
<feature type="region of interest" description="Disordered" evidence="2">
    <location>
        <begin position="554"/>
        <end position="616"/>
    </location>
</feature>
<protein>
    <submittedName>
        <fullName evidence="4">RGS domain-containing protein</fullName>
    </submittedName>
</protein>
<feature type="compositionally biased region" description="Basic and acidic residues" evidence="2">
    <location>
        <begin position="295"/>
        <end position="310"/>
    </location>
</feature>
<dbReference type="InterPro" id="IPR024066">
    <property type="entry name" value="RGS_subdom1/3"/>
</dbReference>
<evidence type="ECO:0000313" key="3">
    <source>
        <dbReference type="Proteomes" id="UP000492821"/>
    </source>
</evidence>
<dbReference type="InterPro" id="IPR038207">
    <property type="entry name" value="DIX_dom_sf"/>
</dbReference>
<dbReference type="WBParaSite" id="Pan_g3918.t1">
    <property type="protein sequence ID" value="Pan_g3918.t1"/>
    <property type="gene ID" value="Pan_g3918"/>
</dbReference>
<reference evidence="4" key="2">
    <citation type="submission" date="2020-10" db="UniProtKB">
        <authorList>
            <consortium name="WormBaseParasite"/>
        </authorList>
    </citation>
    <scope>IDENTIFICATION</scope>
</reference>
<dbReference type="SUPFAM" id="SSF48097">
    <property type="entry name" value="Regulator of G-protein signaling, RGS"/>
    <property type="match status" value="1"/>
</dbReference>
<evidence type="ECO:0000256" key="1">
    <source>
        <dbReference type="SAM" id="Coils"/>
    </source>
</evidence>
<feature type="compositionally biased region" description="Polar residues" evidence="2">
    <location>
        <begin position="241"/>
        <end position="250"/>
    </location>
</feature>
<reference evidence="3" key="1">
    <citation type="journal article" date="2013" name="Genetics">
        <title>The draft genome and transcriptome of Panagrellus redivivus are shaped by the harsh demands of a free-living lifestyle.</title>
        <authorList>
            <person name="Srinivasan J."/>
            <person name="Dillman A.R."/>
            <person name="Macchietto M.G."/>
            <person name="Heikkinen L."/>
            <person name="Lakso M."/>
            <person name="Fracchia K.M."/>
            <person name="Antoshechkin I."/>
            <person name="Mortazavi A."/>
            <person name="Wong G."/>
            <person name="Sternberg P.W."/>
        </authorList>
    </citation>
    <scope>NUCLEOTIDE SEQUENCE [LARGE SCALE GENOMIC DNA]</scope>
    <source>
        <strain evidence="3">MT8872</strain>
    </source>
</reference>
<feature type="coiled-coil region" evidence="1">
    <location>
        <begin position="417"/>
        <end position="444"/>
    </location>
</feature>
<dbReference type="AlphaFoldDB" id="A0A7E4VWL9"/>
<dbReference type="InterPro" id="IPR044926">
    <property type="entry name" value="RGS_subdomain_2"/>
</dbReference>
<feature type="compositionally biased region" description="Basic residues" evidence="2">
    <location>
        <begin position="281"/>
        <end position="291"/>
    </location>
</feature>
<feature type="compositionally biased region" description="Low complexity" evidence="2">
    <location>
        <begin position="602"/>
        <end position="615"/>
    </location>
</feature>
<organism evidence="3 4">
    <name type="scientific">Panagrellus redivivus</name>
    <name type="common">Microworm</name>
    <dbReference type="NCBI Taxonomy" id="6233"/>
    <lineage>
        <taxon>Eukaryota</taxon>
        <taxon>Metazoa</taxon>
        <taxon>Ecdysozoa</taxon>
        <taxon>Nematoda</taxon>
        <taxon>Chromadorea</taxon>
        <taxon>Rhabditida</taxon>
        <taxon>Tylenchina</taxon>
        <taxon>Panagrolaimomorpha</taxon>
        <taxon>Panagrolaimoidea</taxon>
        <taxon>Panagrolaimidae</taxon>
        <taxon>Panagrellus</taxon>
    </lineage>
</organism>
<evidence type="ECO:0000256" key="2">
    <source>
        <dbReference type="SAM" id="MobiDB-lite"/>
    </source>
</evidence>
<feature type="region of interest" description="Disordered" evidence="2">
    <location>
        <begin position="201"/>
        <end position="228"/>
    </location>
</feature>
<accession>A0A7E4VWL9</accession>
<dbReference type="InterPro" id="IPR036305">
    <property type="entry name" value="RGS_sf"/>
</dbReference>
<name>A0A7E4VWL9_PANRE</name>
<dbReference type="SUPFAM" id="SSF54236">
    <property type="entry name" value="Ubiquitin-like"/>
    <property type="match status" value="1"/>
</dbReference>
<feature type="region of interest" description="Disordered" evidence="2">
    <location>
        <begin position="241"/>
        <end position="310"/>
    </location>
</feature>
<feature type="compositionally biased region" description="Polar residues" evidence="2">
    <location>
        <begin position="557"/>
        <end position="601"/>
    </location>
</feature>
<dbReference type="Gene3D" id="1.10.196.10">
    <property type="match status" value="1"/>
</dbReference>
<dbReference type="Gene3D" id="2.40.240.130">
    <property type="match status" value="1"/>
</dbReference>
<dbReference type="Proteomes" id="UP000492821">
    <property type="component" value="Unassembled WGS sequence"/>
</dbReference>
<proteinExistence type="predicted"/>
<keyword evidence="1" id="KW-0175">Coiled coil</keyword>
<sequence length="703" mass="78175">MTKVDDRPQRFDHNPATSSPFDAARFESSLDAVLTDREALDCFRAWILGDPMRTADALDLYFAIQGYKQAIERNDPNSLPIASQLHRRFVSLKTGSCDFIWNNVRVETSNKVHRYVAGSQMPPINLFDGVLPYVKNFLTQQHALFVSSNDFKDLVCRYSNGFGQIPPNDEQDGGTEHCYVNEETFEDMGIRHPTTLASSSVVGSSVVDDDAQQASTSLSKPSHHRSRNNLHESLCLLKISPTSAAQTMTRSESHPGGGRKMKSSKLEPTSSSDDPQLGQHREKRHRSRVGRGHSAMKEKPHGHSGMPHERPEQRVEFANILTEKLNVIAEEIARLERQHGVIVYARQIPEYQQREQGFTAQPISVPYMNPALQNPTMVSDTLWQPGNMYPSAFAPPPVMATSVPPLSMAATSGYDAYDEDDEDLTKYEQKLRKQNNRIDRSNSISPAPLHGTKASRFFSPYGNGGFAPPPPATSSKMNSTVPPVAQHCYPPFQHGAPFSYTNATSNGYLPQSSAMSFLSYSDSSGVFSAESAHVNLNSQHVDQGKMKRLYEKARETNAAQSAMSTNVNPNGHSVGNSQTLMRTNKQSSSNAAGNSHQSGSQTLPRPTRPTTTDTTMSKMTVSLREPGQMAFVSKCERKPLTFREFRRLFGISSNTTKRFFFKSPPDDDDDDLYQWTAVDRDDELVPIFEGKVTAECRTMPDSD</sequence>
<keyword evidence="3" id="KW-1185">Reference proteome</keyword>
<evidence type="ECO:0000313" key="4">
    <source>
        <dbReference type="WBParaSite" id="Pan_g3918.t1"/>
    </source>
</evidence>